<name>A0A6J5P1M8_9CAUD</name>
<gene>
    <name evidence="1" type="ORF">UFOVP817_25</name>
</gene>
<proteinExistence type="predicted"/>
<reference evidence="1" key="1">
    <citation type="submission" date="2020-04" db="EMBL/GenBank/DDBJ databases">
        <authorList>
            <person name="Chiriac C."/>
            <person name="Salcher M."/>
            <person name="Ghai R."/>
            <person name="Kavagutti S V."/>
        </authorList>
    </citation>
    <scope>NUCLEOTIDE SEQUENCE</scope>
</reference>
<accession>A0A6J5P1M8</accession>
<evidence type="ECO:0000313" key="1">
    <source>
        <dbReference type="EMBL" id="CAB4165012.1"/>
    </source>
</evidence>
<protein>
    <submittedName>
        <fullName evidence="1">Uncharacterized protein</fullName>
    </submittedName>
</protein>
<sequence length="99" mass="11005">MPVPINPPITTPSVPAKTYDQWFFPNFAAINLYDAANATLTFDQVPQNSTSKEFLWSNRETTSGNFWDIVQNVPGAGQVMQDVLNILPAIKTYLDSKNA</sequence>
<dbReference type="EMBL" id="LR796774">
    <property type="protein sequence ID" value="CAB4165012.1"/>
    <property type="molecule type" value="Genomic_DNA"/>
</dbReference>
<organism evidence="1">
    <name type="scientific">uncultured Caudovirales phage</name>
    <dbReference type="NCBI Taxonomy" id="2100421"/>
    <lineage>
        <taxon>Viruses</taxon>
        <taxon>Duplodnaviria</taxon>
        <taxon>Heunggongvirae</taxon>
        <taxon>Uroviricota</taxon>
        <taxon>Caudoviricetes</taxon>
        <taxon>Peduoviridae</taxon>
        <taxon>Maltschvirus</taxon>
        <taxon>Maltschvirus maltsch</taxon>
    </lineage>
</organism>